<name>A0ABU7B7X7_9TELE</name>
<keyword evidence="1" id="KW-0812">Transmembrane</keyword>
<gene>
    <name evidence="2" type="ORF">ATANTOWER_019595</name>
</gene>
<dbReference type="Proteomes" id="UP001345963">
    <property type="component" value="Unassembled WGS sequence"/>
</dbReference>
<comment type="caution">
    <text evidence="2">The sequence shown here is derived from an EMBL/GenBank/DDBJ whole genome shotgun (WGS) entry which is preliminary data.</text>
</comment>
<keyword evidence="1" id="KW-0472">Membrane</keyword>
<organism evidence="2 3">
    <name type="scientific">Ataeniobius toweri</name>
    <dbReference type="NCBI Taxonomy" id="208326"/>
    <lineage>
        <taxon>Eukaryota</taxon>
        <taxon>Metazoa</taxon>
        <taxon>Chordata</taxon>
        <taxon>Craniata</taxon>
        <taxon>Vertebrata</taxon>
        <taxon>Euteleostomi</taxon>
        <taxon>Actinopterygii</taxon>
        <taxon>Neopterygii</taxon>
        <taxon>Teleostei</taxon>
        <taxon>Neoteleostei</taxon>
        <taxon>Acanthomorphata</taxon>
        <taxon>Ovalentaria</taxon>
        <taxon>Atherinomorphae</taxon>
        <taxon>Cyprinodontiformes</taxon>
        <taxon>Goodeidae</taxon>
        <taxon>Ataeniobius</taxon>
    </lineage>
</organism>
<feature type="non-terminal residue" evidence="2">
    <location>
        <position position="1"/>
    </location>
</feature>
<evidence type="ECO:0000256" key="1">
    <source>
        <dbReference type="SAM" id="Phobius"/>
    </source>
</evidence>
<accession>A0ABU7B7X7</accession>
<dbReference type="EMBL" id="JAHUTI010043447">
    <property type="protein sequence ID" value="MED6246551.1"/>
    <property type="molecule type" value="Genomic_DNA"/>
</dbReference>
<reference evidence="2 3" key="1">
    <citation type="submission" date="2021-07" db="EMBL/GenBank/DDBJ databases">
        <authorList>
            <person name="Palmer J.M."/>
        </authorList>
    </citation>
    <scope>NUCLEOTIDE SEQUENCE [LARGE SCALE GENOMIC DNA]</scope>
    <source>
        <strain evidence="2 3">AT_MEX2019</strain>
        <tissue evidence="2">Muscle</tissue>
    </source>
</reference>
<protein>
    <submittedName>
        <fullName evidence="2">Uncharacterized protein</fullName>
    </submittedName>
</protein>
<keyword evidence="1" id="KW-1133">Transmembrane helix</keyword>
<sequence length="89" mass="10231">FWKIKTVTRGGRQMNCQGGKKGAVSGSGEYCPQMMDWSRDDNRLREWFRDSDWLVSAYLFPKTKNKSVKLLSVSGCNFGFLVLFVICRP</sequence>
<keyword evidence="3" id="KW-1185">Reference proteome</keyword>
<feature type="transmembrane region" description="Helical" evidence="1">
    <location>
        <begin position="68"/>
        <end position="86"/>
    </location>
</feature>
<evidence type="ECO:0000313" key="3">
    <source>
        <dbReference type="Proteomes" id="UP001345963"/>
    </source>
</evidence>
<evidence type="ECO:0000313" key="2">
    <source>
        <dbReference type="EMBL" id="MED6246551.1"/>
    </source>
</evidence>
<proteinExistence type="predicted"/>